<dbReference type="Proteomes" id="UP000591626">
    <property type="component" value="Unassembled WGS sequence"/>
</dbReference>
<feature type="domain" description="DUF7507" evidence="6">
    <location>
        <begin position="551"/>
        <end position="638"/>
    </location>
</feature>
<evidence type="ECO:0000256" key="3">
    <source>
        <dbReference type="ARBA" id="ARBA00022729"/>
    </source>
</evidence>
<organism evidence="7 8">
    <name type="scientific">Corynebacterium coyleae</name>
    <dbReference type="NCBI Taxonomy" id="53374"/>
    <lineage>
        <taxon>Bacteria</taxon>
        <taxon>Bacillati</taxon>
        <taxon>Actinomycetota</taxon>
        <taxon>Actinomycetes</taxon>
        <taxon>Mycobacteriales</taxon>
        <taxon>Corynebacteriaceae</taxon>
        <taxon>Corynebacterium</taxon>
    </lineage>
</organism>
<gene>
    <name evidence="7" type="ORF">HC138_11945</name>
</gene>
<feature type="compositionally biased region" description="Low complexity" evidence="4">
    <location>
        <begin position="134"/>
        <end position="199"/>
    </location>
</feature>
<dbReference type="Gene3D" id="2.60.40.10">
    <property type="entry name" value="Immunoglobulins"/>
    <property type="match status" value="1"/>
</dbReference>
<dbReference type="Pfam" id="PF24346">
    <property type="entry name" value="DUF7507"/>
    <property type="match status" value="1"/>
</dbReference>
<feature type="compositionally biased region" description="Basic and acidic residues" evidence="4">
    <location>
        <begin position="101"/>
        <end position="125"/>
    </location>
</feature>
<dbReference type="PANTHER" id="PTHR36108">
    <property type="entry name" value="COLOSSIN-B-RELATED"/>
    <property type="match status" value="1"/>
</dbReference>
<keyword evidence="5" id="KW-1133">Transmembrane helix</keyword>
<sequence>KLDEIPTGDYTVVVTPKDKDKYTAPKDQTVEVKKDQDTKLENVAPSRDKGSVSGSVDPEAVEKIELVDPKTNERREVSIDSNGNVKLDEIPTGDYTVVVTPKDKDKYTAPKDQTVEVKKDQDTKLENINPTPKPTTSKPTPTPTTEKPTPTSTTEKPTPTSTTEKPTTTKVTVTTSKPTPTSTTEKPTPTTTTPVETKPSISGTVKDKDGKPLPQDGEGKPNVTVYGPDGEKVAENVEITDPEGNFEIHGPDDKPLPDGKYIVEVETPEGMNNPRPKIVEVKDGESDPIEFEVDKSERDRKDKSDRIGESTVGGWLIDEHGNPIQGAKIKFIKKDVADPNTISVDPRTEETKGPEYFDYEVPLTVDDDGFFVTPAIDFQYFPEGVVDFDMEIELPDGWPDTDINGNPLNRKVTVKQGERTDIGEIRVKAPEDQSIEGNINDGNGNAVPGTKVVVTDPNGDSKVIGVEDDGSFKIDKIKPGVNEIEILTPGSDREIDKIKVPVRPGDDVKLPEIQLTKNASLKLEKQVWGRDADNLGQVKDKDGNLVDDVMTTLPGEDLYYELFITNTGDTPIKNIEIDDPELQSRNIELNMPEGWTAELAPGATEVIKAKMKAPEDAFDFNNVATAFGETSTGEKVGSAPDSAYTKFIKAEVHKKVNARFATNPDKPVRMSVGNALKFTYEIQNTGSAPMVNVELKDAIFEGDAKDKDGNDVPADQLKKVKDLKIKKPEGFNGTLLPGQRVIFTAEIPEGLATNVRHHNQAEARGELPTRPARGRGLAGEPDYGDDPSSTLIISPRENLKGNAHIIVDQGAPLADNLRLIAWVDENQNRTQDENEGLAGLKVKLVPTDGGPSIAGETNEDGNVYFESAPWGEYTFEIDNPGNLRLIDPRDPEKNSSRAGSTLESKPFKVRGKFSEPFELRPAADDPSQKEIVIGLQFEKGNGDIAAGGGIGKDNEIVGEDGSSLGKCLATASSASNPVAWLVPIGLLGAVAGGIGVMFEDELNAAAAQANEAVRSVMPNVNIEVPSVFNQFQAQIDQVNRQLSQINPAAPAAVAGVGLLAVAGLIMGLYYASCQFGWNVETEGSSSNNKAEATETAKPEEPAEPAEA</sequence>
<dbReference type="AlphaFoldDB" id="A0AAP6XMX5"/>
<dbReference type="InterPro" id="IPR013783">
    <property type="entry name" value="Ig-like_fold"/>
</dbReference>
<comment type="caution">
    <text evidence="7">The sequence shown here is derived from an EMBL/GenBank/DDBJ whole genome shotgun (WGS) entry which is preliminary data.</text>
</comment>
<reference evidence="7 8" key="1">
    <citation type="submission" date="2020-03" db="EMBL/GenBank/DDBJ databases">
        <title>Draft genome sequences of bacterial isolates from the female urobiome.</title>
        <authorList>
            <person name="Miller-Ensminger T."/>
            <person name="Wolfe A.J."/>
            <person name="Putonti C."/>
        </authorList>
    </citation>
    <scope>NUCLEOTIDE SEQUENCE [LARGE SCALE GENOMIC DNA]</scope>
    <source>
        <strain evidence="7 8">UMB8490</strain>
    </source>
</reference>
<feature type="compositionally biased region" description="Basic and acidic residues" evidence="4">
    <location>
        <begin position="21"/>
        <end position="50"/>
    </location>
</feature>
<feature type="compositionally biased region" description="Basic and acidic residues" evidence="4">
    <location>
        <begin position="60"/>
        <end position="78"/>
    </location>
</feature>
<feature type="region of interest" description="Disordered" evidence="4">
    <location>
        <begin position="241"/>
        <end position="260"/>
    </location>
</feature>
<feature type="compositionally biased region" description="Basic and acidic residues" evidence="4">
    <location>
        <begin position="1091"/>
        <end position="1100"/>
    </location>
</feature>
<dbReference type="PANTHER" id="PTHR36108:SF13">
    <property type="entry name" value="COLOSSIN-B-RELATED"/>
    <property type="match status" value="1"/>
</dbReference>
<evidence type="ECO:0000259" key="6">
    <source>
        <dbReference type="Pfam" id="PF24346"/>
    </source>
</evidence>
<feature type="region of interest" description="Disordered" evidence="4">
    <location>
        <begin position="265"/>
        <end position="288"/>
    </location>
</feature>
<evidence type="ECO:0000256" key="2">
    <source>
        <dbReference type="ARBA" id="ARBA00022525"/>
    </source>
</evidence>
<comment type="similarity">
    <text evidence="1">Belongs to the serine-aspartate repeat-containing protein (SDr) family.</text>
</comment>
<keyword evidence="2" id="KW-0964">Secreted</keyword>
<feature type="non-terminal residue" evidence="7">
    <location>
        <position position="1"/>
    </location>
</feature>
<keyword evidence="5" id="KW-0472">Membrane</keyword>
<proteinExistence type="inferred from homology"/>
<accession>A0AAP6XMX5</accession>
<dbReference type="Gene3D" id="2.60.40.1120">
    <property type="entry name" value="Carboxypeptidase-like, regulatory domain"/>
    <property type="match status" value="2"/>
</dbReference>
<protein>
    <recommendedName>
        <fullName evidence="6">DUF7507 domain-containing protein</fullName>
    </recommendedName>
</protein>
<feature type="compositionally biased region" description="Basic and acidic residues" evidence="4">
    <location>
        <begin position="249"/>
        <end position="260"/>
    </location>
</feature>
<dbReference type="RefSeq" id="WP_209273110.1">
    <property type="nucleotide sequence ID" value="NZ_JAAUVV010000045.1"/>
</dbReference>
<name>A0AAP6XMX5_9CORY</name>
<dbReference type="SUPFAM" id="SSF49464">
    <property type="entry name" value="Carboxypeptidase regulatory domain-like"/>
    <property type="match status" value="1"/>
</dbReference>
<evidence type="ECO:0000313" key="8">
    <source>
        <dbReference type="Proteomes" id="UP000591626"/>
    </source>
</evidence>
<evidence type="ECO:0000256" key="1">
    <source>
        <dbReference type="ARBA" id="ARBA00007257"/>
    </source>
</evidence>
<feature type="region of interest" description="Disordered" evidence="4">
    <location>
        <begin position="21"/>
        <end position="230"/>
    </location>
</feature>
<keyword evidence="5" id="KW-0812">Transmembrane</keyword>
<evidence type="ECO:0000256" key="4">
    <source>
        <dbReference type="SAM" id="MobiDB-lite"/>
    </source>
</evidence>
<feature type="region of interest" description="Disordered" evidence="4">
    <location>
        <begin position="1081"/>
        <end position="1107"/>
    </location>
</feature>
<evidence type="ECO:0000256" key="5">
    <source>
        <dbReference type="SAM" id="Phobius"/>
    </source>
</evidence>
<evidence type="ECO:0000313" key="7">
    <source>
        <dbReference type="EMBL" id="NJJ05034.1"/>
    </source>
</evidence>
<keyword evidence="3" id="KW-0732">Signal</keyword>
<dbReference type="EMBL" id="JAAUVV010000045">
    <property type="protein sequence ID" value="NJJ05034.1"/>
    <property type="molecule type" value="Genomic_DNA"/>
</dbReference>
<feature type="transmembrane region" description="Helical" evidence="5">
    <location>
        <begin position="1048"/>
        <end position="1071"/>
    </location>
</feature>
<dbReference type="GO" id="GO:0005975">
    <property type="term" value="P:carbohydrate metabolic process"/>
    <property type="evidence" value="ECO:0007669"/>
    <property type="project" value="UniProtKB-ARBA"/>
</dbReference>
<dbReference type="SUPFAM" id="SSF49478">
    <property type="entry name" value="Cna protein B-type domain"/>
    <property type="match status" value="1"/>
</dbReference>
<dbReference type="InterPro" id="IPR008969">
    <property type="entry name" value="CarboxyPept-like_regulatory"/>
</dbReference>
<dbReference type="InterPro" id="IPR055354">
    <property type="entry name" value="DUF7507"/>
</dbReference>
<feature type="region of interest" description="Disordered" evidence="4">
    <location>
        <begin position="757"/>
        <end position="787"/>
    </location>
</feature>